<feature type="chain" id="PRO_5004588739" evidence="1">
    <location>
        <begin position="17"/>
        <end position="227"/>
    </location>
</feature>
<dbReference type="Pfam" id="PF06585">
    <property type="entry name" value="JHBP"/>
    <property type="match status" value="1"/>
</dbReference>
<proteinExistence type="predicted"/>
<dbReference type="HOGENOM" id="CLU_1220894_0_0_1"/>
<protein>
    <submittedName>
        <fullName evidence="2">Uncharacterized protein</fullName>
    </submittedName>
</protein>
<dbReference type="AlphaFoldDB" id="T1H5G8"/>
<dbReference type="EnsemblMetazoa" id="MESCA011545-RA">
    <property type="protein sequence ID" value="MESCA011545-PA"/>
    <property type="gene ID" value="MESCA011545"/>
</dbReference>
<evidence type="ECO:0000313" key="3">
    <source>
        <dbReference type="Proteomes" id="UP000015102"/>
    </source>
</evidence>
<keyword evidence="3" id="KW-1185">Reference proteome</keyword>
<dbReference type="EMBL" id="CAQQ02389277">
    <property type="status" value="NOT_ANNOTATED_CDS"/>
    <property type="molecule type" value="Genomic_DNA"/>
</dbReference>
<sequence>MKFIVCILALVLAINATPVSHDFGAAVKHFYHQIRDQMPCGFKGSKPLVPFLIEENIGEAPLKYSTEGWDFEFDITKIRIDGLNTFEIVESVYDKESKLYRIFFVLPKIKLQAKYSLLNKFNTKYFVANMYNNGTSDWHINDGSKYGLEFFFNHNTTSGDLIVEKLKFLEPKDDKKFELDFDQVNKEFVEDFKKFLVELEKEFDDVYNDYMTVKINKLFQDIKQLKT</sequence>
<dbReference type="InterPro" id="IPR010562">
    <property type="entry name" value="Haemolymph_juvenile_hormone-bd"/>
</dbReference>
<reference evidence="2" key="2">
    <citation type="submission" date="2015-06" db="UniProtKB">
        <authorList>
            <consortium name="EnsemblMetazoa"/>
        </authorList>
    </citation>
    <scope>IDENTIFICATION</scope>
</reference>
<evidence type="ECO:0000256" key="1">
    <source>
        <dbReference type="SAM" id="SignalP"/>
    </source>
</evidence>
<organism evidence="2 3">
    <name type="scientific">Megaselia scalaris</name>
    <name type="common">Humpbacked fly</name>
    <name type="synonym">Phora scalaris</name>
    <dbReference type="NCBI Taxonomy" id="36166"/>
    <lineage>
        <taxon>Eukaryota</taxon>
        <taxon>Metazoa</taxon>
        <taxon>Ecdysozoa</taxon>
        <taxon>Arthropoda</taxon>
        <taxon>Hexapoda</taxon>
        <taxon>Insecta</taxon>
        <taxon>Pterygota</taxon>
        <taxon>Neoptera</taxon>
        <taxon>Endopterygota</taxon>
        <taxon>Diptera</taxon>
        <taxon>Brachycera</taxon>
        <taxon>Muscomorpha</taxon>
        <taxon>Platypezoidea</taxon>
        <taxon>Phoridae</taxon>
        <taxon>Megaseliini</taxon>
        <taxon>Megaselia</taxon>
    </lineage>
</organism>
<accession>T1H5G8</accession>
<name>T1H5G8_MEGSC</name>
<reference evidence="3" key="1">
    <citation type="submission" date="2013-02" db="EMBL/GenBank/DDBJ databases">
        <authorList>
            <person name="Hughes D."/>
        </authorList>
    </citation>
    <scope>NUCLEOTIDE SEQUENCE</scope>
    <source>
        <strain>Durham</strain>
        <strain evidence="3">NC isolate 2 -- Noor lab</strain>
    </source>
</reference>
<evidence type="ECO:0000313" key="2">
    <source>
        <dbReference type="EnsemblMetazoa" id="MESCA011545-PA"/>
    </source>
</evidence>
<feature type="signal peptide" evidence="1">
    <location>
        <begin position="1"/>
        <end position="16"/>
    </location>
</feature>
<dbReference type="Proteomes" id="UP000015102">
    <property type="component" value="Unassembled WGS sequence"/>
</dbReference>
<keyword evidence="1" id="KW-0732">Signal</keyword>